<dbReference type="Pfam" id="PF06253">
    <property type="entry name" value="MTTB"/>
    <property type="match status" value="1"/>
</dbReference>
<keyword evidence="3 4" id="KW-0808">Transferase</keyword>
<accession>A0A1W2EQ58</accession>
<protein>
    <submittedName>
        <fullName evidence="4">Trimethylamine---corrinoid protein Co-methyltransferase</fullName>
    </submittedName>
</protein>
<dbReference type="STRING" id="1121400.SAMN02746065_1379"/>
<organism evidence="4 5">
    <name type="scientific">Desulfocicer vacuolatum DSM 3385</name>
    <dbReference type="NCBI Taxonomy" id="1121400"/>
    <lineage>
        <taxon>Bacteria</taxon>
        <taxon>Pseudomonadati</taxon>
        <taxon>Thermodesulfobacteriota</taxon>
        <taxon>Desulfobacteria</taxon>
        <taxon>Desulfobacterales</taxon>
        <taxon>Desulfobacteraceae</taxon>
        <taxon>Desulfocicer</taxon>
    </lineage>
</organism>
<dbReference type="GO" id="GO:0032259">
    <property type="term" value="P:methylation"/>
    <property type="evidence" value="ECO:0007669"/>
    <property type="project" value="UniProtKB-KW"/>
</dbReference>
<dbReference type="AlphaFoldDB" id="A0A1W2EQ58"/>
<dbReference type="Gene3D" id="3.20.20.480">
    <property type="entry name" value="Trimethylamine methyltransferase-like"/>
    <property type="match status" value="1"/>
</dbReference>
<evidence type="ECO:0000256" key="2">
    <source>
        <dbReference type="ARBA" id="ARBA00022603"/>
    </source>
</evidence>
<evidence type="ECO:0000256" key="1">
    <source>
        <dbReference type="ARBA" id="ARBA00007137"/>
    </source>
</evidence>
<evidence type="ECO:0000313" key="5">
    <source>
        <dbReference type="Proteomes" id="UP000192418"/>
    </source>
</evidence>
<dbReference type="InterPro" id="IPR038601">
    <property type="entry name" value="MttB-like_sf"/>
</dbReference>
<dbReference type="GO" id="GO:0008168">
    <property type="term" value="F:methyltransferase activity"/>
    <property type="evidence" value="ECO:0007669"/>
    <property type="project" value="UniProtKB-KW"/>
</dbReference>
<gene>
    <name evidence="4" type="ORF">SAMN02746065_1379</name>
</gene>
<sequence length="327" mass="34791">MKRNVHAGRQLSGGFSLNVFSDDEAYDIHLATLEILEHTGVFVEDEEALQAFGDAGAIIDKKKKIVKIKPYMVEDAISAAPSKVILAGRKPENDYVLENNRVGFTNFGEGIKIFDIDSGELRETLKKDVAMTARMVDAMSEIDVYERAVGAHDVNPAVAPLHNAEAFLSNTTKHCFLGPISGHLVKKLTQMAAAVVGGMDKLRERPILSFITCPVSPLKLVQDTCEIIMEGARSGLAVNILSMAMAGGSSPVNLAGTLVNHNAEILSGIVLSQNTVKGAPVLYGSSTTSMDLRFGAASVGSPECGMINAAVARLGNYYGLPTWVAGG</sequence>
<name>A0A1W2EQ58_9BACT</name>
<keyword evidence="5" id="KW-1185">Reference proteome</keyword>
<comment type="similarity">
    <text evidence="1">Belongs to the trimethylamine methyltransferase family.</text>
</comment>
<reference evidence="4 5" key="1">
    <citation type="submission" date="2017-04" db="EMBL/GenBank/DDBJ databases">
        <authorList>
            <person name="Afonso C.L."/>
            <person name="Miller P.J."/>
            <person name="Scott M.A."/>
            <person name="Spackman E."/>
            <person name="Goraichik I."/>
            <person name="Dimitrov K.M."/>
            <person name="Suarez D.L."/>
            <person name="Swayne D.E."/>
        </authorList>
    </citation>
    <scope>NUCLEOTIDE SEQUENCE [LARGE SCALE GENOMIC DNA]</scope>
    <source>
        <strain evidence="4 5">DSM 3385</strain>
    </source>
</reference>
<dbReference type="GO" id="GO:0015948">
    <property type="term" value="P:methanogenesis"/>
    <property type="evidence" value="ECO:0007669"/>
    <property type="project" value="InterPro"/>
</dbReference>
<dbReference type="EMBL" id="FWXY01000037">
    <property type="protein sequence ID" value="SMD11386.1"/>
    <property type="molecule type" value="Genomic_DNA"/>
</dbReference>
<evidence type="ECO:0000313" key="4">
    <source>
        <dbReference type="EMBL" id="SMD11386.1"/>
    </source>
</evidence>
<proteinExistence type="inferred from homology"/>
<evidence type="ECO:0000256" key="3">
    <source>
        <dbReference type="ARBA" id="ARBA00022679"/>
    </source>
</evidence>
<keyword evidence="2 4" id="KW-0489">Methyltransferase</keyword>
<dbReference type="Proteomes" id="UP000192418">
    <property type="component" value="Unassembled WGS sequence"/>
</dbReference>
<dbReference type="InterPro" id="IPR010426">
    <property type="entry name" value="MTTB_MeTrfase"/>
</dbReference>